<dbReference type="Pfam" id="PF20216">
    <property type="entry name" value="DUF6576"/>
    <property type="match status" value="1"/>
</dbReference>
<sequence length="280" mass="31195">MFGVTTSDDDQPVTWVGSYPVHATTLLVGVHSICAVLACFLTAFGAGGILNLMMFDSAEALRGAVWQVATYAFVHPPSRLIWFAIEMYMLFMFGREVERFMGRKPFLVLYGLLLLAPTLLLSAWGLWERTGIAGSSSIHFGVFVAFATIYPRVEMLLRIPAKWVALAFGAILTLQLLASHAWSELAVLWLSIGGAFAFIRMRGAGPELEWWSNLKERFQPKPKFKVVPKPTARRVVEPEDVHVSIDPLLEKISKSGINSLTASERRALDRARNQLLNKSK</sequence>
<dbReference type="Pfam" id="PF01694">
    <property type="entry name" value="Rhomboid"/>
    <property type="match status" value="1"/>
</dbReference>
<dbReference type="AlphaFoldDB" id="A0A6J4H6H3"/>
<organism evidence="8">
    <name type="scientific">uncultured Chthoniobacterales bacterium</name>
    <dbReference type="NCBI Taxonomy" id="1836801"/>
    <lineage>
        <taxon>Bacteria</taxon>
        <taxon>Pseudomonadati</taxon>
        <taxon>Verrucomicrobiota</taxon>
        <taxon>Spartobacteria</taxon>
        <taxon>Chthoniobacterales</taxon>
        <taxon>environmental samples</taxon>
    </lineage>
</organism>
<feature type="transmembrane region" description="Helical" evidence="5">
    <location>
        <begin position="132"/>
        <end position="151"/>
    </location>
</feature>
<dbReference type="Gene3D" id="1.20.1540.10">
    <property type="entry name" value="Rhomboid-like"/>
    <property type="match status" value="1"/>
</dbReference>
<feature type="transmembrane region" description="Helical" evidence="5">
    <location>
        <begin position="64"/>
        <end position="85"/>
    </location>
</feature>
<feature type="transmembrane region" description="Helical" evidence="5">
    <location>
        <begin position="106"/>
        <end position="126"/>
    </location>
</feature>
<evidence type="ECO:0000259" key="7">
    <source>
        <dbReference type="Pfam" id="PF20216"/>
    </source>
</evidence>
<evidence type="ECO:0000256" key="2">
    <source>
        <dbReference type="ARBA" id="ARBA00022692"/>
    </source>
</evidence>
<feature type="transmembrane region" description="Helical" evidence="5">
    <location>
        <begin position="26"/>
        <end position="52"/>
    </location>
</feature>
<feature type="domain" description="DUF6576" evidence="7">
    <location>
        <begin position="245"/>
        <end position="270"/>
    </location>
</feature>
<comment type="subcellular location">
    <subcellularLocation>
        <location evidence="1">Membrane</location>
        <topology evidence="1">Multi-pass membrane protein</topology>
    </subcellularLocation>
</comment>
<feature type="domain" description="Peptidase S54 rhomboid" evidence="6">
    <location>
        <begin position="63"/>
        <end position="177"/>
    </location>
</feature>
<evidence type="ECO:0000256" key="1">
    <source>
        <dbReference type="ARBA" id="ARBA00004141"/>
    </source>
</evidence>
<dbReference type="InterPro" id="IPR046483">
    <property type="entry name" value="DUF6576"/>
</dbReference>
<evidence type="ECO:0000256" key="4">
    <source>
        <dbReference type="ARBA" id="ARBA00023136"/>
    </source>
</evidence>
<dbReference type="PANTHER" id="PTHR43066">
    <property type="entry name" value="RHOMBOID-RELATED PROTEIN"/>
    <property type="match status" value="1"/>
</dbReference>
<keyword evidence="4 5" id="KW-0472">Membrane</keyword>
<protein>
    <submittedName>
        <fullName evidence="8">Uncharacterized protein</fullName>
    </submittedName>
</protein>
<dbReference type="EMBL" id="CADCTA010000009">
    <property type="protein sequence ID" value="CAA9213725.1"/>
    <property type="molecule type" value="Genomic_DNA"/>
</dbReference>
<dbReference type="GO" id="GO:0016020">
    <property type="term" value="C:membrane"/>
    <property type="evidence" value="ECO:0007669"/>
    <property type="project" value="UniProtKB-SubCell"/>
</dbReference>
<evidence type="ECO:0000313" key="8">
    <source>
        <dbReference type="EMBL" id="CAA9213725.1"/>
    </source>
</evidence>
<dbReference type="InterPro" id="IPR035952">
    <property type="entry name" value="Rhomboid-like_sf"/>
</dbReference>
<reference evidence="8" key="1">
    <citation type="submission" date="2020-02" db="EMBL/GenBank/DDBJ databases">
        <authorList>
            <person name="Meier V. D."/>
        </authorList>
    </citation>
    <scope>NUCLEOTIDE SEQUENCE</scope>
    <source>
        <strain evidence="8">AVDCRST_MAG42</strain>
    </source>
</reference>
<dbReference type="PANTHER" id="PTHR43066:SF11">
    <property type="entry name" value="PEPTIDASE S54 RHOMBOID DOMAIN-CONTAINING PROTEIN"/>
    <property type="match status" value="1"/>
</dbReference>
<keyword evidence="2 5" id="KW-0812">Transmembrane</keyword>
<dbReference type="InterPro" id="IPR022764">
    <property type="entry name" value="Peptidase_S54_rhomboid_dom"/>
</dbReference>
<feature type="transmembrane region" description="Helical" evidence="5">
    <location>
        <begin position="163"/>
        <end position="182"/>
    </location>
</feature>
<gene>
    <name evidence="8" type="ORF">AVDCRST_MAG42-241</name>
</gene>
<dbReference type="SUPFAM" id="SSF144091">
    <property type="entry name" value="Rhomboid-like"/>
    <property type="match status" value="1"/>
</dbReference>
<accession>A0A6J4H6H3</accession>
<proteinExistence type="predicted"/>
<evidence type="ECO:0000259" key="6">
    <source>
        <dbReference type="Pfam" id="PF01694"/>
    </source>
</evidence>
<evidence type="ECO:0000256" key="3">
    <source>
        <dbReference type="ARBA" id="ARBA00022989"/>
    </source>
</evidence>
<keyword evidence="3 5" id="KW-1133">Transmembrane helix</keyword>
<dbReference type="GO" id="GO:0004252">
    <property type="term" value="F:serine-type endopeptidase activity"/>
    <property type="evidence" value="ECO:0007669"/>
    <property type="project" value="InterPro"/>
</dbReference>
<evidence type="ECO:0000256" key="5">
    <source>
        <dbReference type="SAM" id="Phobius"/>
    </source>
</evidence>
<name>A0A6J4H6H3_9BACT</name>